<sequence length="182" mass="17971">MTSFPVRLALLGVGLAAATTLVGCGGSASSATPPPATAAVAQTAALTVTDAWVKAADGGMTAVYGTLTATSAPVTVASASSSVSGRTELHEVVESGGAMVMRQKEGGFVVQPGSPHTLAPGGDHIMLMDLTAPVRAGDQVEVTLTLGDGSTVAFTALAKEVSAGEEKYEDGEMSGHESGSHG</sequence>
<protein>
    <recommendedName>
        <fullName evidence="5">Copper(I)-binding protein</fullName>
    </recommendedName>
</protein>
<dbReference type="RefSeq" id="WP_143172322.1">
    <property type="nucleotide sequence ID" value="NZ_FRAP01000021.1"/>
</dbReference>
<evidence type="ECO:0008006" key="5">
    <source>
        <dbReference type="Google" id="ProtNLM"/>
    </source>
</evidence>
<evidence type="ECO:0000313" key="3">
    <source>
        <dbReference type="EMBL" id="SHL21034.1"/>
    </source>
</evidence>
<evidence type="ECO:0000256" key="2">
    <source>
        <dbReference type="SAM" id="SignalP"/>
    </source>
</evidence>
<accession>A0A1M6YRU1</accession>
<dbReference type="Gene3D" id="2.60.40.1890">
    <property type="entry name" value="PCu(A)C copper chaperone"/>
    <property type="match status" value="1"/>
</dbReference>
<dbReference type="EMBL" id="FRAP01000021">
    <property type="protein sequence ID" value="SHL21034.1"/>
    <property type="molecule type" value="Genomic_DNA"/>
</dbReference>
<dbReference type="Proteomes" id="UP000184363">
    <property type="component" value="Unassembled WGS sequence"/>
</dbReference>
<dbReference type="OrthoDB" id="9796962at2"/>
<dbReference type="AlphaFoldDB" id="A0A1M6YRU1"/>
<dbReference type="SUPFAM" id="SSF110087">
    <property type="entry name" value="DR1885-like metal-binding protein"/>
    <property type="match status" value="1"/>
</dbReference>
<reference evidence="3 4" key="1">
    <citation type="submission" date="2016-11" db="EMBL/GenBank/DDBJ databases">
        <authorList>
            <person name="Jaros S."/>
            <person name="Januszkiewicz K."/>
            <person name="Wedrychowicz H."/>
        </authorList>
    </citation>
    <scope>NUCLEOTIDE SEQUENCE [LARGE SCALE GENOMIC DNA]</scope>
    <source>
        <strain evidence="3 4">DSM 43832</strain>
    </source>
</reference>
<feature type="signal peptide" evidence="2">
    <location>
        <begin position="1"/>
        <end position="38"/>
    </location>
</feature>
<dbReference type="Pfam" id="PF04314">
    <property type="entry name" value="PCuAC"/>
    <property type="match status" value="1"/>
</dbReference>
<evidence type="ECO:0000313" key="4">
    <source>
        <dbReference type="Proteomes" id="UP000184363"/>
    </source>
</evidence>
<dbReference type="InterPro" id="IPR007410">
    <property type="entry name" value="LpqE-like"/>
</dbReference>
<evidence type="ECO:0000256" key="1">
    <source>
        <dbReference type="SAM" id="MobiDB-lite"/>
    </source>
</evidence>
<organism evidence="3 4">
    <name type="scientific">Pseudonocardia thermophila</name>
    <dbReference type="NCBI Taxonomy" id="1848"/>
    <lineage>
        <taxon>Bacteria</taxon>
        <taxon>Bacillati</taxon>
        <taxon>Actinomycetota</taxon>
        <taxon>Actinomycetes</taxon>
        <taxon>Pseudonocardiales</taxon>
        <taxon>Pseudonocardiaceae</taxon>
        <taxon>Pseudonocardia</taxon>
    </lineage>
</organism>
<feature type="region of interest" description="Disordered" evidence="1">
    <location>
        <begin position="163"/>
        <end position="182"/>
    </location>
</feature>
<dbReference type="PANTHER" id="PTHR36302:SF1">
    <property type="entry name" value="COPPER CHAPERONE PCU(A)C"/>
    <property type="match status" value="1"/>
</dbReference>
<feature type="compositionally biased region" description="Basic and acidic residues" evidence="1">
    <location>
        <begin position="173"/>
        <end position="182"/>
    </location>
</feature>
<gene>
    <name evidence="3" type="ORF">SAMN05443637_12128</name>
</gene>
<proteinExistence type="predicted"/>
<dbReference type="PANTHER" id="PTHR36302">
    <property type="entry name" value="BLR7088 PROTEIN"/>
    <property type="match status" value="1"/>
</dbReference>
<dbReference type="InterPro" id="IPR036182">
    <property type="entry name" value="PCuAC_sf"/>
</dbReference>
<keyword evidence="4" id="KW-1185">Reference proteome</keyword>
<dbReference type="InterPro" id="IPR058248">
    <property type="entry name" value="Lxx211020-like"/>
</dbReference>
<name>A0A1M6YRU1_PSETH</name>
<feature type="chain" id="PRO_5009922991" description="Copper(I)-binding protein" evidence="2">
    <location>
        <begin position="39"/>
        <end position="182"/>
    </location>
</feature>
<dbReference type="STRING" id="1848.SAMN05443637_12128"/>
<dbReference type="PROSITE" id="PS51257">
    <property type="entry name" value="PROKAR_LIPOPROTEIN"/>
    <property type="match status" value="1"/>
</dbReference>
<keyword evidence="2" id="KW-0732">Signal</keyword>